<reference evidence="10" key="1">
    <citation type="journal article" date="2020" name="mSystems">
        <title>Genome- and Community-Level Interaction Insights into Carbon Utilization and Element Cycling Functions of Hydrothermarchaeota in Hydrothermal Sediment.</title>
        <authorList>
            <person name="Zhou Z."/>
            <person name="Liu Y."/>
            <person name="Xu W."/>
            <person name="Pan J."/>
            <person name="Luo Z.H."/>
            <person name="Li M."/>
        </authorList>
    </citation>
    <scope>NUCLEOTIDE SEQUENCE [LARGE SCALE GENOMIC DNA]</scope>
    <source>
        <strain evidence="10">SpSt-349</strain>
    </source>
</reference>
<sequence length="388" mass="42560">MPTTVLPFFCILPPLAYGVITLACARSYFRRRRPSPGHPPPVSILKPVKGVDAGSFDNFASFCRQEYPAPYQIIFACADAADPVIPVIRRLMAEFSELDMELVVEPTLHGPNHKVSNLINAFPKARHDLLIVCDSDIRVTPDYLREVAAPFADAAVGLVTSLYRSPGVGGAATALEAMGFTVEMIPNVMAALKLEGLSFALGASMAVRREALEAIGGFGALADYLADDYQLGNRVHRAGWRLELSDCFVESVMHRESLATVLSRQLRWARTMRVSRPGGYLASGITQPFPLACLALAVSGFSGAGWGAVFLLYLVRSAVALVFSRCYVKDGIFPRWLWLLPIRDAIAFATWALSFAGSRVRWRGHLFRLLPGGRIEKMDMGDRARRIA</sequence>
<keyword evidence="6 9" id="KW-0812">Transmembrane</keyword>
<keyword evidence="8 9" id="KW-0472">Membrane</keyword>
<dbReference type="GO" id="GO:0008120">
    <property type="term" value="F:ceramide glucosyltransferase activity"/>
    <property type="evidence" value="ECO:0007669"/>
    <property type="project" value="TreeGrafter"/>
</dbReference>
<evidence type="ECO:0000256" key="2">
    <source>
        <dbReference type="ARBA" id="ARBA00004760"/>
    </source>
</evidence>
<evidence type="ECO:0000256" key="5">
    <source>
        <dbReference type="ARBA" id="ARBA00022679"/>
    </source>
</evidence>
<dbReference type="GO" id="GO:0006679">
    <property type="term" value="P:glucosylceramide biosynthetic process"/>
    <property type="evidence" value="ECO:0007669"/>
    <property type="project" value="TreeGrafter"/>
</dbReference>
<evidence type="ECO:0000256" key="7">
    <source>
        <dbReference type="ARBA" id="ARBA00022989"/>
    </source>
</evidence>
<evidence type="ECO:0000313" key="10">
    <source>
        <dbReference type="EMBL" id="HEN40931.1"/>
    </source>
</evidence>
<evidence type="ECO:0000256" key="3">
    <source>
        <dbReference type="ARBA" id="ARBA00004991"/>
    </source>
</evidence>
<comment type="subcellular location">
    <subcellularLocation>
        <location evidence="1">Membrane</location>
        <topology evidence="1">Multi-pass membrane protein</topology>
    </subcellularLocation>
</comment>
<dbReference type="GO" id="GO:0016020">
    <property type="term" value="C:membrane"/>
    <property type="evidence" value="ECO:0007669"/>
    <property type="project" value="UniProtKB-SubCell"/>
</dbReference>
<evidence type="ECO:0000256" key="4">
    <source>
        <dbReference type="ARBA" id="ARBA00022676"/>
    </source>
</evidence>
<dbReference type="Gene3D" id="3.90.550.10">
    <property type="entry name" value="Spore Coat Polysaccharide Biosynthesis Protein SpsA, Chain A"/>
    <property type="match status" value="1"/>
</dbReference>
<comment type="pathway">
    <text evidence="3">Sphingolipid metabolism.</text>
</comment>
<evidence type="ECO:0000256" key="8">
    <source>
        <dbReference type="ARBA" id="ARBA00023136"/>
    </source>
</evidence>
<proteinExistence type="predicted"/>
<dbReference type="AlphaFoldDB" id="A0A831XL03"/>
<dbReference type="InterPro" id="IPR017835">
    <property type="entry name" value="Hopen-assoc_HpnI"/>
</dbReference>
<comment type="caution">
    <text evidence="10">The sequence shown here is derived from an EMBL/GenBank/DDBJ whole genome shotgun (WGS) entry which is preliminary data.</text>
</comment>
<evidence type="ECO:0000256" key="6">
    <source>
        <dbReference type="ARBA" id="ARBA00022692"/>
    </source>
</evidence>
<dbReference type="PANTHER" id="PTHR12726">
    <property type="entry name" value="CERAMIDE GLUCOSYLTRANSFERASE"/>
    <property type="match status" value="1"/>
</dbReference>
<feature type="transmembrane region" description="Helical" evidence="9">
    <location>
        <begin position="280"/>
        <end position="298"/>
    </location>
</feature>
<dbReference type="InterPro" id="IPR029044">
    <property type="entry name" value="Nucleotide-diphossugar_trans"/>
</dbReference>
<dbReference type="CDD" id="cd02520">
    <property type="entry name" value="Glucosylceramide_synthase"/>
    <property type="match status" value="1"/>
</dbReference>
<keyword evidence="7 9" id="KW-1133">Transmembrane helix</keyword>
<feature type="transmembrane region" description="Helical" evidence="9">
    <location>
        <begin position="304"/>
        <end position="324"/>
    </location>
</feature>
<feature type="transmembrane region" description="Helical" evidence="9">
    <location>
        <begin position="6"/>
        <end position="25"/>
    </location>
</feature>
<keyword evidence="5 10" id="KW-0808">Transferase</keyword>
<organism evidence="10">
    <name type="scientific">Geobacter metallireducens</name>
    <dbReference type="NCBI Taxonomy" id="28232"/>
    <lineage>
        <taxon>Bacteria</taxon>
        <taxon>Pseudomonadati</taxon>
        <taxon>Thermodesulfobacteriota</taxon>
        <taxon>Desulfuromonadia</taxon>
        <taxon>Geobacterales</taxon>
        <taxon>Geobacteraceae</taxon>
        <taxon>Geobacter</taxon>
    </lineage>
</organism>
<dbReference type="Pfam" id="PF13506">
    <property type="entry name" value="Glyco_transf_21"/>
    <property type="match status" value="1"/>
</dbReference>
<gene>
    <name evidence="10" type="ORF">ENQ87_00940</name>
</gene>
<evidence type="ECO:0000256" key="1">
    <source>
        <dbReference type="ARBA" id="ARBA00004141"/>
    </source>
</evidence>
<dbReference type="EMBL" id="DSOV01000004">
    <property type="protein sequence ID" value="HEN40931.1"/>
    <property type="molecule type" value="Genomic_DNA"/>
</dbReference>
<accession>A0A831XL03</accession>
<dbReference type="SUPFAM" id="SSF53448">
    <property type="entry name" value="Nucleotide-diphospho-sugar transferases"/>
    <property type="match status" value="1"/>
</dbReference>
<dbReference type="NCBIfam" id="TIGR03472">
    <property type="entry name" value="HpnI"/>
    <property type="match status" value="1"/>
</dbReference>
<name>A0A831XL03_GEOME</name>
<protein>
    <submittedName>
        <fullName evidence="10">Glycosyltransferase</fullName>
    </submittedName>
</protein>
<evidence type="ECO:0000256" key="9">
    <source>
        <dbReference type="SAM" id="Phobius"/>
    </source>
</evidence>
<dbReference type="InterPro" id="IPR025993">
    <property type="entry name" value="Ceramide_glucosylTrfase"/>
</dbReference>
<comment type="pathway">
    <text evidence="2">Lipid metabolism; sphingolipid metabolism.</text>
</comment>
<keyword evidence="4" id="KW-0328">Glycosyltransferase</keyword>
<dbReference type="PANTHER" id="PTHR12726:SF0">
    <property type="entry name" value="CERAMIDE GLUCOSYLTRANSFERASE"/>
    <property type="match status" value="1"/>
</dbReference>